<sequence>MRAAYHDVFGDPAEVMLFGEMEAPKPGPGEVLIKTLLSPIHNHDLWTIRGQYGYVPELPGEIGGSEAVGMVAGLGEGVDKALLGQRISVGGVHGSWAEFFIAKAATIVPLPESIKDEDAAQLIAMPFSAIALLDSLKVGEGEWLVQTAANGAVGKIMVSLAKARGLKLLNLVRRGEAVEEMKALGAEHVLCTADEGWLDAAKALVGPAGAVSAIDSVGAELGMALAALLGKDGEYVVFGTATGAPLQLPSGEMITKHLAVRGFWASRVFGEMDGETQKRLLTELVTLAAQGKLVLDVGGIFDLEQVTEAMQAAQTPARSGKIMLRA</sequence>
<dbReference type="GO" id="GO:0016651">
    <property type="term" value="F:oxidoreductase activity, acting on NAD(P)H"/>
    <property type="evidence" value="ECO:0007669"/>
    <property type="project" value="TreeGrafter"/>
</dbReference>
<feature type="domain" description="Enoyl reductase (ER)" evidence="3">
    <location>
        <begin position="10"/>
        <end position="324"/>
    </location>
</feature>
<dbReference type="InterPro" id="IPR020843">
    <property type="entry name" value="ER"/>
</dbReference>
<dbReference type="EMBL" id="NTHN01000131">
    <property type="protein sequence ID" value="PBD19474.1"/>
    <property type="molecule type" value="Genomic_DNA"/>
</dbReference>
<dbReference type="Pfam" id="PF08240">
    <property type="entry name" value="ADH_N"/>
    <property type="match status" value="1"/>
</dbReference>
<evidence type="ECO:0000259" key="3">
    <source>
        <dbReference type="SMART" id="SM00829"/>
    </source>
</evidence>
<evidence type="ECO:0000256" key="1">
    <source>
        <dbReference type="ARBA" id="ARBA00022857"/>
    </source>
</evidence>
<dbReference type="Gene3D" id="3.90.180.10">
    <property type="entry name" value="Medium-chain alcohol dehydrogenases, catalytic domain"/>
    <property type="match status" value="1"/>
</dbReference>
<keyword evidence="2" id="KW-0560">Oxidoreductase</keyword>
<dbReference type="SUPFAM" id="SSF51735">
    <property type="entry name" value="NAD(P)-binding Rossmann-fold domains"/>
    <property type="match status" value="1"/>
</dbReference>
<dbReference type="PANTHER" id="PTHR48106:SF2">
    <property type="entry name" value="ZN2+-BINDING DEHYDROGENASE"/>
    <property type="match status" value="1"/>
</dbReference>
<gene>
    <name evidence="4" type="ORF">CLG85_09145</name>
</gene>
<organism evidence="4">
    <name type="scientific">Alloyangia mangrovi</name>
    <dbReference type="NCBI Taxonomy" id="1779329"/>
    <lineage>
        <taxon>Bacteria</taxon>
        <taxon>Pseudomonadati</taxon>
        <taxon>Pseudomonadota</taxon>
        <taxon>Alphaproteobacteria</taxon>
        <taxon>Rhodobacterales</taxon>
        <taxon>Roseobacteraceae</taxon>
        <taxon>Alloyangia</taxon>
    </lineage>
</organism>
<protein>
    <submittedName>
        <fullName evidence="4">Alcohol dehydrogenase</fullName>
    </submittedName>
</protein>
<dbReference type="InterPro" id="IPR011032">
    <property type="entry name" value="GroES-like_sf"/>
</dbReference>
<dbReference type="OrthoDB" id="7355832at2"/>
<proteinExistence type="predicted"/>
<dbReference type="InterPro" id="IPR013154">
    <property type="entry name" value="ADH-like_N"/>
</dbReference>
<dbReference type="CDD" id="cd08292">
    <property type="entry name" value="ETR_like_2"/>
    <property type="match status" value="1"/>
</dbReference>
<keyword evidence="1" id="KW-0521">NADP</keyword>
<accession>A0A2A3JYA5</accession>
<reference evidence="4" key="1">
    <citation type="submission" date="2017-09" db="EMBL/GenBank/DDBJ databases">
        <title>Yangia sp. SAOS 153D whole genome sequencing.</title>
        <authorList>
            <person name="Verma A."/>
            <person name="Krishnamurthi S."/>
        </authorList>
    </citation>
    <scope>NUCLEOTIDE SEQUENCE [LARGE SCALE GENOMIC DNA]</scope>
    <source>
        <strain evidence="4">SAOS 153D</strain>
    </source>
</reference>
<dbReference type="SMART" id="SM00829">
    <property type="entry name" value="PKS_ER"/>
    <property type="match status" value="1"/>
</dbReference>
<dbReference type="InterPro" id="IPR013149">
    <property type="entry name" value="ADH-like_C"/>
</dbReference>
<dbReference type="Gene3D" id="3.40.50.720">
    <property type="entry name" value="NAD(P)-binding Rossmann-like Domain"/>
    <property type="match status" value="1"/>
</dbReference>
<dbReference type="PANTHER" id="PTHR48106">
    <property type="entry name" value="QUINONE OXIDOREDUCTASE PIG3-RELATED"/>
    <property type="match status" value="1"/>
</dbReference>
<name>A0A2A3JYA5_9RHOB</name>
<comment type="caution">
    <text evidence="4">The sequence shown here is derived from an EMBL/GenBank/DDBJ whole genome shotgun (WGS) entry which is preliminary data.</text>
</comment>
<dbReference type="Pfam" id="PF00107">
    <property type="entry name" value="ADH_zinc_N"/>
    <property type="match status" value="1"/>
</dbReference>
<evidence type="ECO:0000256" key="2">
    <source>
        <dbReference type="ARBA" id="ARBA00023002"/>
    </source>
</evidence>
<dbReference type="InterPro" id="IPR036291">
    <property type="entry name" value="NAD(P)-bd_dom_sf"/>
</dbReference>
<dbReference type="GO" id="GO:0070402">
    <property type="term" value="F:NADPH binding"/>
    <property type="evidence" value="ECO:0007669"/>
    <property type="project" value="TreeGrafter"/>
</dbReference>
<evidence type="ECO:0000313" key="4">
    <source>
        <dbReference type="EMBL" id="PBD19474.1"/>
    </source>
</evidence>
<dbReference type="SUPFAM" id="SSF50129">
    <property type="entry name" value="GroES-like"/>
    <property type="match status" value="1"/>
</dbReference>
<dbReference type="AlphaFoldDB" id="A0A2A3JYA5"/>